<dbReference type="RefSeq" id="XP_020045299.1">
    <property type="nucleotide sequence ID" value="XM_020188814.1"/>
</dbReference>
<protein>
    <submittedName>
        <fullName evidence="2">Uncharacterized protein</fullName>
    </submittedName>
</protein>
<name>A0A1D2VBR1_9ASCO</name>
<keyword evidence="1" id="KW-1133">Transmembrane helix</keyword>
<evidence type="ECO:0000313" key="2">
    <source>
        <dbReference type="EMBL" id="ODV58992.1"/>
    </source>
</evidence>
<dbReference type="EMBL" id="KV454488">
    <property type="protein sequence ID" value="ODV58992.1"/>
    <property type="molecule type" value="Genomic_DNA"/>
</dbReference>
<dbReference type="InParanoid" id="A0A1D2VBR1"/>
<keyword evidence="1" id="KW-0812">Transmembrane</keyword>
<reference evidence="3" key="1">
    <citation type="submission" date="2016-05" db="EMBL/GenBank/DDBJ databases">
        <title>Comparative genomics of biotechnologically important yeasts.</title>
        <authorList>
            <consortium name="DOE Joint Genome Institute"/>
            <person name="Riley R."/>
            <person name="Haridas S."/>
            <person name="Wolfe K.H."/>
            <person name="Lopes M.R."/>
            <person name="Hittinger C.T."/>
            <person name="Goker M."/>
            <person name="Salamov A."/>
            <person name="Wisecaver J."/>
            <person name="Long T.M."/>
            <person name="Aerts A.L."/>
            <person name="Barry K."/>
            <person name="Choi C."/>
            <person name="Clum A."/>
            <person name="Coughlan A.Y."/>
            <person name="Deshpande S."/>
            <person name="Douglass A.P."/>
            <person name="Hanson S.J."/>
            <person name="Klenk H.-P."/>
            <person name="Labutti K."/>
            <person name="Lapidus A."/>
            <person name="Lindquist E."/>
            <person name="Lipzen A."/>
            <person name="Meier-Kolthoff J.P."/>
            <person name="Ohm R.A."/>
            <person name="Otillar R.P."/>
            <person name="Pangilinan J."/>
            <person name="Peng Y."/>
            <person name="Rokas A."/>
            <person name="Rosa C.A."/>
            <person name="Scheuner C."/>
            <person name="Sibirny A.A."/>
            <person name="Slot J.C."/>
            <person name="Stielow J.B."/>
            <person name="Sun H."/>
            <person name="Kurtzman C.P."/>
            <person name="Blackwell M."/>
            <person name="Grigoriev I.V."/>
            <person name="Jeffries T.W."/>
        </authorList>
    </citation>
    <scope>NUCLEOTIDE SEQUENCE [LARGE SCALE GENOMIC DNA]</scope>
    <source>
        <strain evidence="3">DSM 1968</strain>
    </source>
</reference>
<keyword evidence="1" id="KW-0472">Membrane</keyword>
<organism evidence="2 3">
    <name type="scientific">Ascoidea rubescens DSM 1968</name>
    <dbReference type="NCBI Taxonomy" id="1344418"/>
    <lineage>
        <taxon>Eukaryota</taxon>
        <taxon>Fungi</taxon>
        <taxon>Dikarya</taxon>
        <taxon>Ascomycota</taxon>
        <taxon>Saccharomycotina</taxon>
        <taxon>Saccharomycetes</taxon>
        <taxon>Ascoideaceae</taxon>
        <taxon>Ascoidea</taxon>
    </lineage>
</organism>
<dbReference type="Proteomes" id="UP000095038">
    <property type="component" value="Unassembled WGS sequence"/>
</dbReference>
<evidence type="ECO:0000313" key="3">
    <source>
        <dbReference type="Proteomes" id="UP000095038"/>
    </source>
</evidence>
<evidence type="ECO:0000256" key="1">
    <source>
        <dbReference type="SAM" id="Phobius"/>
    </source>
</evidence>
<accession>A0A1D2VBR1</accession>
<dbReference type="GeneID" id="30962450"/>
<proteinExistence type="predicted"/>
<sequence>MLNLYTLLIFPIFLFFDRPYKSLIRTIHSHFFALIQFSIAQKLATSVDQNRHHHFLLYFSLILYIYIYILQFIPELLL</sequence>
<gene>
    <name evidence="2" type="ORF">ASCRUDRAFT_115306</name>
</gene>
<dbReference type="AlphaFoldDB" id="A0A1D2VBR1"/>
<keyword evidence="3" id="KW-1185">Reference proteome</keyword>
<feature type="transmembrane region" description="Helical" evidence="1">
    <location>
        <begin position="55"/>
        <end position="73"/>
    </location>
</feature>